<evidence type="ECO:0000313" key="2">
    <source>
        <dbReference type="EMBL" id="CUG74353.1"/>
    </source>
</evidence>
<organism evidence="2 3">
    <name type="scientific">Bodo saltans</name>
    <name type="common">Flagellated protozoan</name>
    <dbReference type="NCBI Taxonomy" id="75058"/>
    <lineage>
        <taxon>Eukaryota</taxon>
        <taxon>Discoba</taxon>
        <taxon>Euglenozoa</taxon>
        <taxon>Kinetoplastea</taxon>
        <taxon>Metakinetoplastina</taxon>
        <taxon>Eubodonida</taxon>
        <taxon>Bodonidae</taxon>
        <taxon>Bodo</taxon>
    </lineage>
</organism>
<feature type="compositionally biased region" description="Polar residues" evidence="1">
    <location>
        <begin position="16"/>
        <end position="30"/>
    </location>
</feature>
<protein>
    <submittedName>
        <fullName evidence="2">Uncharacterized protein</fullName>
    </submittedName>
</protein>
<reference evidence="3" key="1">
    <citation type="submission" date="2015-09" db="EMBL/GenBank/DDBJ databases">
        <authorList>
            <consortium name="Pathogen Informatics"/>
        </authorList>
    </citation>
    <scope>NUCLEOTIDE SEQUENCE [LARGE SCALE GENOMIC DNA]</scope>
    <source>
        <strain evidence="3">Lake Konstanz</strain>
    </source>
</reference>
<feature type="region of interest" description="Disordered" evidence="1">
    <location>
        <begin position="1"/>
        <end position="40"/>
    </location>
</feature>
<evidence type="ECO:0000313" key="3">
    <source>
        <dbReference type="Proteomes" id="UP000051952"/>
    </source>
</evidence>
<gene>
    <name evidence="2" type="ORF">BSAL_84395</name>
</gene>
<keyword evidence="3" id="KW-1185">Reference proteome</keyword>
<evidence type="ECO:0000256" key="1">
    <source>
        <dbReference type="SAM" id="MobiDB-lite"/>
    </source>
</evidence>
<feature type="compositionally biased region" description="Low complexity" evidence="1">
    <location>
        <begin position="54"/>
        <end position="76"/>
    </location>
</feature>
<accession>A0A0S4J462</accession>
<feature type="region of interest" description="Disordered" evidence="1">
    <location>
        <begin position="54"/>
        <end position="88"/>
    </location>
</feature>
<dbReference type="Proteomes" id="UP000051952">
    <property type="component" value="Unassembled WGS sequence"/>
</dbReference>
<feature type="compositionally biased region" description="Low complexity" evidence="1">
    <location>
        <begin position="189"/>
        <end position="209"/>
    </location>
</feature>
<name>A0A0S4J462_BODSA</name>
<sequence length="329" mass="34611">MGVCFSYEGDARRGDSTTSLSTSSANKGSSQQQQQQQREENLVVLPHCRLTNTTATATTATTSDVAPLSTTTTSPTKPRDLTTGSHSDSTFHCADISVREICVGAGPSLRLKARASSCSYSSGTDSNASGDLGSAASRVNPLSLLHRDVVAGSTPSPPLALGSQFSRSRRRRNTQRSGVFESTVTVQAPTPLLHHPTPSTGTPTSRVTPKPSQWQVVLSPPQRSALRQTSSAATSLHHEPLPLYWPPCHQQRVASLGDTPSIALEQLRGINSSPLPWNTSSTASSTGSTLTAGAAPISGVLALVKFKEHLLPPIHNKGPINLVVGVDVK</sequence>
<dbReference type="AlphaFoldDB" id="A0A0S4J462"/>
<proteinExistence type="predicted"/>
<dbReference type="EMBL" id="CYKH01000975">
    <property type="protein sequence ID" value="CUG74353.1"/>
    <property type="molecule type" value="Genomic_DNA"/>
</dbReference>
<dbReference type="VEuPathDB" id="TriTrypDB:BSAL_84395"/>
<feature type="region of interest" description="Disordered" evidence="1">
    <location>
        <begin position="149"/>
        <end position="214"/>
    </location>
</feature>